<dbReference type="RefSeq" id="WP_007780502.1">
    <property type="nucleotide sequence ID" value="NZ_CM001441.1"/>
</dbReference>
<proteinExistence type="predicted"/>
<dbReference type="Proteomes" id="UP000005104">
    <property type="component" value="Chromosome"/>
</dbReference>
<dbReference type="HOGENOM" id="CLU_605100_0_0_9"/>
<dbReference type="eggNOG" id="COG4675">
    <property type="taxonomic scope" value="Bacteria"/>
</dbReference>
<evidence type="ECO:0000313" key="1">
    <source>
        <dbReference type="EMBL" id="EHQ88303.1"/>
    </source>
</evidence>
<dbReference type="GO" id="GO:0046718">
    <property type="term" value="P:symbiont entry into host cell"/>
    <property type="evidence" value="ECO:0007669"/>
    <property type="project" value="InterPro"/>
</dbReference>
<organism evidence="1 2">
    <name type="scientific">Desulfosporosinus youngiae DSM 17734</name>
    <dbReference type="NCBI Taxonomy" id="768710"/>
    <lineage>
        <taxon>Bacteria</taxon>
        <taxon>Bacillati</taxon>
        <taxon>Bacillota</taxon>
        <taxon>Clostridia</taxon>
        <taxon>Eubacteriales</taxon>
        <taxon>Desulfitobacteriaceae</taxon>
        <taxon>Desulfosporosinus</taxon>
    </lineage>
</organism>
<dbReference type="OrthoDB" id="1799546at2"/>
<sequence>MQTTANYGLKKPDGTDVVNIQDFNDNADVTDTTLAGKVDKVTGKQLSTEDYSTAEKSKLAGIATGANNYVHPSTHPPSIIVQDSSNRFVTDSEKSTWNGKAGTAVATTGANGLMSSADKSKLDGIATGANAYVHPSGDGNQHVPATGTTHNGQVLRSGATAGSAAWGALTKSDVGLGNVDNTADSAKNVASAAKLTTARTISLTGDVTGSASFDGSANASITATVADDSHNHIIANVDGLQSALNAKADQTVVTAHLAEDATLTTKGHVQLSSSTTSTSTTLAATPSAVKVAMDKANAAIPSSQKGVANGVATLGADGKISFSQLPVLSASGIFSDTTTVIGAGMTYTKTIPLEIEAKTGSIIIFAGGMAYYMFNTNPASTKGFDRSSSNQAINWRDLGSGTSPWNYMSSSNSNLRLTGCYIEGTNLKLVIYNYGASNETLGIQSCTWEVQA</sequence>
<name>H5Y2P0_9FIRM</name>
<dbReference type="Pfam" id="PF03406">
    <property type="entry name" value="Phage_fiber_2"/>
    <property type="match status" value="1"/>
</dbReference>
<dbReference type="AlphaFoldDB" id="H5Y2P0"/>
<dbReference type="InterPro" id="IPR005068">
    <property type="entry name" value="Phage_lambda_Stf-r2"/>
</dbReference>
<keyword evidence="2" id="KW-1185">Reference proteome</keyword>
<accession>H5Y2P0</accession>
<gene>
    <name evidence="1" type="ORF">DesyoDRAFT_1133</name>
</gene>
<dbReference type="GO" id="GO:0019062">
    <property type="term" value="P:virion attachment to host cell"/>
    <property type="evidence" value="ECO:0007669"/>
    <property type="project" value="InterPro"/>
</dbReference>
<dbReference type="EMBL" id="CM001441">
    <property type="protein sequence ID" value="EHQ88303.1"/>
    <property type="molecule type" value="Genomic_DNA"/>
</dbReference>
<dbReference type="eggNOG" id="COG5301">
    <property type="taxonomic scope" value="Bacteria"/>
</dbReference>
<evidence type="ECO:0000313" key="2">
    <source>
        <dbReference type="Proteomes" id="UP000005104"/>
    </source>
</evidence>
<protein>
    <submittedName>
        <fullName evidence="1">Phage-related tail fiber protein</fullName>
    </submittedName>
</protein>
<dbReference type="STRING" id="768710.DesyoDRAFT_1133"/>
<reference evidence="1 2" key="1">
    <citation type="submission" date="2011-11" db="EMBL/GenBank/DDBJ databases">
        <title>The Noncontiguous Finished genome of Desulfosporosinus youngiae DSM 17734.</title>
        <authorList>
            <consortium name="US DOE Joint Genome Institute (JGI-PGF)"/>
            <person name="Lucas S."/>
            <person name="Han J."/>
            <person name="Lapidus A."/>
            <person name="Cheng J.-F."/>
            <person name="Goodwin L."/>
            <person name="Pitluck S."/>
            <person name="Peters L."/>
            <person name="Ovchinnikova G."/>
            <person name="Lu M."/>
            <person name="Land M.L."/>
            <person name="Hauser L."/>
            <person name="Pester M."/>
            <person name="Spring S."/>
            <person name="Ollivier B."/>
            <person name="Rattei T."/>
            <person name="Klenk H.-P."/>
            <person name="Wagner M."/>
            <person name="Loy A."/>
            <person name="Woyke T.J."/>
        </authorList>
    </citation>
    <scope>NUCLEOTIDE SEQUENCE [LARGE SCALE GENOMIC DNA]</scope>
    <source>
        <strain evidence="1 2">DSM 17734</strain>
    </source>
</reference>